<keyword evidence="1 2" id="KW-0238">DNA-binding</keyword>
<dbReference type="OrthoDB" id="9789566at2"/>
<dbReference type="GO" id="GO:0003677">
    <property type="term" value="F:DNA binding"/>
    <property type="evidence" value="ECO:0007669"/>
    <property type="project" value="UniProtKB-UniRule"/>
</dbReference>
<dbReference type="InterPro" id="IPR001647">
    <property type="entry name" value="HTH_TetR"/>
</dbReference>
<dbReference type="Gene3D" id="1.10.357.10">
    <property type="entry name" value="Tetracycline Repressor, domain 2"/>
    <property type="match status" value="1"/>
</dbReference>
<feature type="domain" description="HTH tetR-type" evidence="3">
    <location>
        <begin position="4"/>
        <end position="62"/>
    </location>
</feature>
<dbReference type="STRING" id="61635.BN85312020"/>
<dbReference type="InterPro" id="IPR009057">
    <property type="entry name" value="Homeodomain-like_sf"/>
</dbReference>
<dbReference type="PROSITE" id="PS50977">
    <property type="entry name" value="HTH_TETR_2"/>
    <property type="match status" value="1"/>
</dbReference>
<dbReference type="EMBL" id="FO681348">
    <property type="protein sequence ID" value="CCV66223.1"/>
    <property type="molecule type" value="Genomic_DNA"/>
</dbReference>
<evidence type="ECO:0000256" key="1">
    <source>
        <dbReference type="ARBA" id="ARBA00023125"/>
    </source>
</evidence>
<dbReference type="RefSeq" id="WP_030005083.1">
    <property type="nucleotide sequence ID" value="NC_022549.1"/>
</dbReference>
<evidence type="ECO:0000313" key="4">
    <source>
        <dbReference type="EMBL" id="CCV66223.1"/>
    </source>
</evidence>
<dbReference type="Proteomes" id="UP000032737">
    <property type="component" value="Chromosome"/>
</dbReference>
<evidence type="ECO:0000259" key="3">
    <source>
        <dbReference type="PROSITE" id="PS50977"/>
    </source>
</evidence>
<evidence type="ECO:0000256" key="2">
    <source>
        <dbReference type="PROSITE-ProRule" id="PRU00335"/>
    </source>
</evidence>
<name>U4KS08_9MOLU</name>
<organism evidence="4 5">
    <name type="scientific">Acholeplasma brassicae</name>
    <dbReference type="NCBI Taxonomy" id="61635"/>
    <lineage>
        <taxon>Bacteria</taxon>
        <taxon>Bacillati</taxon>
        <taxon>Mycoplasmatota</taxon>
        <taxon>Mollicutes</taxon>
        <taxon>Acholeplasmatales</taxon>
        <taxon>Acholeplasmataceae</taxon>
        <taxon>Acholeplasma</taxon>
    </lineage>
</organism>
<protein>
    <submittedName>
        <fullName evidence="4">Putative transcriptional regulator, TetR family</fullName>
    </submittedName>
</protein>
<proteinExistence type="predicted"/>
<gene>
    <name evidence="4" type="ORF">BN85312020</name>
</gene>
<reference evidence="4 5" key="1">
    <citation type="journal article" date="2013" name="J. Mol. Microbiol. Biotechnol.">
        <title>Analysis of the Complete Genomes of Acholeplasma brassicae , A. palmae and A. laidlawii and Their Comparison to the Obligate Parasites from ' Candidatus Phytoplasma'.</title>
        <authorList>
            <person name="Kube M."/>
            <person name="Siewert C."/>
            <person name="Migdoll A.M."/>
            <person name="Duduk B."/>
            <person name="Holz S."/>
            <person name="Rabus R."/>
            <person name="Seemuller E."/>
            <person name="Mitrovic J."/>
            <person name="Muller I."/>
            <person name="Buttner C."/>
            <person name="Reinhardt R."/>
        </authorList>
    </citation>
    <scope>NUCLEOTIDE SEQUENCE [LARGE SCALE GENOMIC DNA]</scope>
    <source>
        <strain evidence="5">0502</strain>
    </source>
</reference>
<dbReference type="AlphaFoldDB" id="U4KS08"/>
<dbReference type="SUPFAM" id="SSF46689">
    <property type="entry name" value="Homeodomain-like"/>
    <property type="match status" value="1"/>
</dbReference>
<dbReference type="KEGG" id="abra:BN85312020"/>
<feature type="DNA-binding region" description="H-T-H motif" evidence="2">
    <location>
        <begin position="25"/>
        <end position="44"/>
    </location>
</feature>
<dbReference type="Pfam" id="PF00440">
    <property type="entry name" value="TetR_N"/>
    <property type="match status" value="1"/>
</dbReference>
<dbReference type="HOGENOM" id="CLU_1365679_0_0_14"/>
<accession>U4KS08</accession>
<evidence type="ECO:0000313" key="5">
    <source>
        <dbReference type="Proteomes" id="UP000032737"/>
    </source>
</evidence>
<sequence length="197" mass="22936">MKANDIKERILETTKRLLIEQGQVTIKDITSASYTNIASVNYHFGSKEALLERITKEAIDVLKNDVVSILLKEGENRNKHQLLEEIIDYIYTYCLENIGIISYLFLSTDYQISSSNLLIDTFFSDNEFTRFIYQEVGLTSKLLNQTQIKARYMVLFSSFAMPLFISISKNQTKEKDTLLSDLEFRKFFIEEILRIVN</sequence>
<keyword evidence="5" id="KW-1185">Reference proteome</keyword>